<dbReference type="SUPFAM" id="SSF50156">
    <property type="entry name" value="PDZ domain-like"/>
    <property type="match status" value="1"/>
</dbReference>
<dbReference type="InterPro" id="IPR041489">
    <property type="entry name" value="PDZ_6"/>
</dbReference>
<keyword evidence="1" id="KW-0732">Signal</keyword>
<gene>
    <name evidence="3" type="ORF">GCM10017044_19640</name>
</gene>
<dbReference type="EMBL" id="BNCI01000002">
    <property type="protein sequence ID" value="GHF24945.1"/>
    <property type="molecule type" value="Genomic_DNA"/>
</dbReference>
<dbReference type="InterPro" id="IPR000073">
    <property type="entry name" value="AB_hydrolase_1"/>
</dbReference>
<dbReference type="PANTHER" id="PTHR43265:SF1">
    <property type="entry name" value="ESTERASE ESTD"/>
    <property type="match status" value="1"/>
</dbReference>
<dbReference type="InterPro" id="IPR029058">
    <property type="entry name" value="AB_hydrolase_fold"/>
</dbReference>
<dbReference type="Gene3D" id="2.30.42.10">
    <property type="match status" value="1"/>
</dbReference>
<comment type="caution">
    <text evidence="3">The sequence shown here is derived from an EMBL/GenBank/DDBJ whole genome shotgun (WGS) entry which is preliminary data.</text>
</comment>
<protein>
    <recommendedName>
        <fullName evidence="2">PDZ domain-containing protein</fullName>
    </recommendedName>
</protein>
<dbReference type="InterPro" id="IPR053145">
    <property type="entry name" value="AB_hydrolase_Est10"/>
</dbReference>
<dbReference type="GO" id="GO:0052689">
    <property type="term" value="F:carboxylic ester hydrolase activity"/>
    <property type="evidence" value="ECO:0007669"/>
    <property type="project" value="TreeGrafter"/>
</dbReference>
<dbReference type="PROSITE" id="PS50106">
    <property type="entry name" value="PDZ"/>
    <property type="match status" value="1"/>
</dbReference>
<evidence type="ECO:0000256" key="1">
    <source>
        <dbReference type="SAM" id="SignalP"/>
    </source>
</evidence>
<accession>A0A919E910</accession>
<evidence type="ECO:0000259" key="2">
    <source>
        <dbReference type="PROSITE" id="PS50106"/>
    </source>
</evidence>
<dbReference type="Pfam" id="PF17820">
    <property type="entry name" value="PDZ_6"/>
    <property type="match status" value="1"/>
</dbReference>
<dbReference type="InterPro" id="IPR001478">
    <property type="entry name" value="PDZ"/>
</dbReference>
<proteinExistence type="predicted"/>
<evidence type="ECO:0000313" key="3">
    <source>
        <dbReference type="EMBL" id="GHF24945.1"/>
    </source>
</evidence>
<evidence type="ECO:0000313" key="4">
    <source>
        <dbReference type="Proteomes" id="UP000630923"/>
    </source>
</evidence>
<dbReference type="SUPFAM" id="SSF53474">
    <property type="entry name" value="alpha/beta-Hydrolases"/>
    <property type="match status" value="1"/>
</dbReference>
<feature type="domain" description="PDZ" evidence="2">
    <location>
        <begin position="30"/>
        <end position="86"/>
    </location>
</feature>
<feature type="signal peptide" evidence="1">
    <location>
        <begin position="1"/>
        <end position="30"/>
    </location>
</feature>
<name>A0A919E910_9PROT</name>
<reference evidence="3" key="2">
    <citation type="submission" date="2020-09" db="EMBL/GenBank/DDBJ databases">
        <authorList>
            <person name="Sun Q."/>
            <person name="Kim S."/>
        </authorList>
    </citation>
    <scope>NUCLEOTIDE SEQUENCE</scope>
    <source>
        <strain evidence="3">KCTC 42590</strain>
    </source>
</reference>
<feature type="chain" id="PRO_5037126199" description="PDZ domain-containing protein" evidence="1">
    <location>
        <begin position="31"/>
        <end position="449"/>
    </location>
</feature>
<reference evidence="3" key="1">
    <citation type="journal article" date="2014" name="Int. J. Syst. Evol. Microbiol.">
        <title>Complete genome sequence of Corynebacterium casei LMG S-19264T (=DSM 44701T), isolated from a smear-ripened cheese.</title>
        <authorList>
            <consortium name="US DOE Joint Genome Institute (JGI-PGF)"/>
            <person name="Walter F."/>
            <person name="Albersmeier A."/>
            <person name="Kalinowski J."/>
            <person name="Ruckert C."/>
        </authorList>
    </citation>
    <scope>NUCLEOTIDE SEQUENCE</scope>
    <source>
        <strain evidence="3">KCTC 42590</strain>
    </source>
</reference>
<keyword evidence="4" id="KW-1185">Reference proteome</keyword>
<dbReference type="SMART" id="SM00228">
    <property type="entry name" value="PDZ"/>
    <property type="match status" value="1"/>
</dbReference>
<dbReference type="Gene3D" id="3.40.50.1820">
    <property type="entry name" value="alpha/beta hydrolase"/>
    <property type="match status" value="1"/>
</dbReference>
<dbReference type="RefSeq" id="WP_191252448.1">
    <property type="nucleotide sequence ID" value="NZ_BNCI01000002.1"/>
</dbReference>
<sequence>MTMKRLASIKYGMLLAACWCFVGGGGAASAEELARQAKWQARFSVAPNQGGATVSTVEDGSPLAEMGIRTGDKIVRVNGEHVTDASVWERITTALVADTDYDLVVRRGFKEYRMQVTFPGIERESYDHLKTEYTSLISDYGVRQRVIITRPTNLPAGHKTAGLFIVPGLSCSSVELTPGRDHNWAKMLRALVTDTEMTVLRVEKPGVGDSEGDCGATDFATELNGYELAYQMLRELPEVDQDRVVIYGSSMGSALAPYLANKYGASGIVSDGSFYRSWFEHMLEIERRIKQMEGKSETQITDMITKAYIPLYYGMLVEKKSYDDVIRQNSLLADYNYHGPRHMYGRPVEYYHQVQDFDFAGNWQKLKVPARLRWGQLDWIMSEYDIDMIENTLLSAGNKDVVVEKTPSLDHWHTLHEDVKDSFTGKRGTWSPSTAQIIVEWIKKLAEAR</sequence>
<dbReference type="Pfam" id="PF00561">
    <property type="entry name" value="Abhydrolase_1"/>
    <property type="match status" value="1"/>
</dbReference>
<dbReference type="AlphaFoldDB" id="A0A919E910"/>
<organism evidence="3 4">
    <name type="scientific">Kordiimonas sediminis</name>
    <dbReference type="NCBI Taxonomy" id="1735581"/>
    <lineage>
        <taxon>Bacteria</taxon>
        <taxon>Pseudomonadati</taxon>
        <taxon>Pseudomonadota</taxon>
        <taxon>Alphaproteobacteria</taxon>
        <taxon>Kordiimonadales</taxon>
        <taxon>Kordiimonadaceae</taxon>
        <taxon>Kordiimonas</taxon>
    </lineage>
</organism>
<dbReference type="PANTHER" id="PTHR43265">
    <property type="entry name" value="ESTERASE ESTD"/>
    <property type="match status" value="1"/>
</dbReference>
<dbReference type="Proteomes" id="UP000630923">
    <property type="component" value="Unassembled WGS sequence"/>
</dbReference>
<dbReference type="InterPro" id="IPR036034">
    <property type="entry name" value="PDZ_sf"/>
</dbReference>